<feature type="transmembrane region" description="Helical" evidence="1">
    <location>
        <begin position="35"/>
        <end position="59"/>
    </location>
</feature>
<feature type="transmembrane region" description="Helical" evidence="1">
    <location>
        <begin position="9"/>
        <end position="29"/>
    </location>
</feature>
<dbReference type="Pfam" id="PF03372">
    <property type="entry name" value="Exo_endo_phos"/>
    <property type="match status" value="1"/>
</dbReference>
<dbReference type="GO" id="GO:0004519">
    <property type="term" value="F:endonuclease activity"/>
    <property type="evidence" value="ECO:0007669"/>
    <property type="project" value="UniProtKB-KW"/>
</dbReference>
<evidence type="ECO:0000313" key="4">
    <source>
        <dbReference type="Proteomes" id="UP000240971"/>
    </source>
</evidence>
<dbReference type="AlphaFoldDB" id="A0A2P8HSH6"/>
<keyword evidence="1" id="KW-1133">Transmembrane helix</keyword>
<keyword evidence="3" id="KW-0255">Endonuclease</keyword>
<keyword evidence="4" id="KW-1185">Reference proteome</keyword>
<sequence>MFKVIIRRLLLWSNIILALILLLSTYLPYLNPGKYWMAGFAGLLFPLLFPVCLLFIPVWLWYQKKYAFISLTVACLCLGAAKHTWGIHFFQNNNIPKQHGSGEFTLMTYNTSSMGLAYYRNDTTKLTAIYDVIKAASPDILCLQEFYTNDKQEYTNNIDSIRLVGSYPYHYFTCDKTHWDTWHYGIVLFSRFPIINAISIPCGKSAMGSGSSFLQADIMMQKDTIRIFSVQLTSYMFNGKDYSDIHTAKGTRLINKMKQTFSRRSLQALQLAGLVAQSPYPVIVCGDFNDTPVSFTYRTISRDLQDAFLQTGTGFGRTLSYLSPTLRIDYLLPQHKFRIHTSKVLSVSPSEHFPVIACLSLKKD</sequence>
<keyword evidence="3" id="KW-0378">Hydrolase</keyword>
<dbReference type="RefSeq" id="WP_106526439.1">
    <property type="nucleotide sequence ID" value="NZ_PYAW01000001.1"/>
</dbReference>
<evidence type="ECO:0000313" key="3">
    <source>
        <dbReference type="EMBL" id="PSL49189.1"/>
    </source>
</evidence>
<dbReference type="GO" id="GO:0016020">
    <property type="term" value="C:membrane"/>
    <property type="evidence" value="ECO:0007669"/>
    <property type="project" value="GOC"/>
</dbReference>
<dbReference type="SUPFAM" id="SSF56219">
    <property type="entry name" value="DNase I-like"/>
    <property type="match status" value="1"/>
</dbReference>
<dbReference type="GO" id="GO:0006506">
    <property type="term" value="P:GPI anchor biosynthetic process"/>
    <property type="evidence" value="ECO:0007669"/>
    <property type="project" value="TreeGrafter"/>
</dbReference>
<evidence type="ECO:0000256" key="1">
    <source>
        <dbReference type="SAM" id="Phobius"/>
    </source>
</evidence>
<keyword evidence="1" id="KW-0812">Transmembrane</keyword>
<keyword evidence="3" id="KW-0269">Exonuclease</keyword>
<accession>A0A2P8HSH6</accession>
<evidence type="ECO:0000259" key="2">
    <source>
        <dbReference type="Pfam" id="PF03372"/>
    </source>
</evidence>
<dbReference type="EMBL" id="PYAW01000001">
    <property type="protein sequence ID" value="PSL49189.1"/>
    <property type="molecule type" value="Genomic_DNA"/>
</dbReference>
<organism evidence="3 4">
    <name type="scientific">Chitinophaga niastensis</name>
    <dbReference type="NCBI Taxonomy" id="536980"/>
    <lineage>
        <taxon>Bacteria</taxon>
        <taxon>Pseudomonadati</taxon>
        <taxon>Bacteroidota</taxon>
        <taxon>Chitinophagia</taxon>
        <taxon>Chitinophagales</taxon>
        <taxon>Chitinophagaceae</taxon>
        <taxon>Chitinophaga</taxon>
    </lineage>
</organism>
<reference evidence="3 4" key="1">
    <citation type="submission" date="2018-03" db="EMBL/GenBank/DDBJ databases">
        <title>Genomic Encyclopedia of Archaeal and Bacterial Type Strains, Phase II (KMG-II): from individual species to whole genera.</title>
        <authorList>
            <person name="Goeker M."/>
        </authorList>
    </citation>
    <scope>NUCLEOTIDE SEQUENCE [LARGE SCALE GENOMIC DNA]</scope>
    <source>
        <strain evidence="3 4">DSM 24859</strain>
    </source>
</reference>
<dbReference type="GO" id="GO:0004527">
    <property type="term" value="F:exonuclease activity"/>
    <property type="evidence" value="ECO:0007669"/>
    <property type="project" value="UniProtKB-KW"/>
</dbReference>
<name>A0A2P8HSH6_CHINA</name>
<dbReference type="Gene3D" id="3.60.10.10">
    <property type="entry name" value="Endonuclease/exonuclease/phosphatase"/>
    <property type="match status" value="1"/>
</dbReference>
<dbReference type="CDD" id="cd09084">
    <property type="entry name" value="EEP-2"/>
    <property type="match status" value="1"/>
</dbReference>
<dbReference type="PANTHER" id="PTHR14859">
    <property type="entry name" value="CALCOFLUOR WHITE HYPERSENSITIVE PROTEIN PRECURSOR"/>
    <property type="match status" value="1"/>
</dbReference>
<dbReference type="InterPro" id="IPR051916">
    <property type="entry name" value="GPI-anchor_lipid_remodeler"/>
</dbReference>
<gene>
    <name evidence="3" type="ORF">CLV51_101519</name>
</gene>
<protein>
    <submittedName>
        <fullName evidence="3">Endonuclease/exonuclease/phosphatase family metal-dependent hydrolase</fullName>
    </submittedName>
</protein>
<keyword evidence="1" id="KW-0472">Membrane</keyword>
<feature type="domain" description="Endonuclease/exonuclease/phosphatase" evidence="2">
    <location>
        <begin position="107"/>
        <end position="352"/>
    </location>
</feature>
<dbReference type="InterPro" id="IPR036691">
    <property type="entry name" value="Endo/exonu/phosph_ase_sf"/>
</dbReference>
<feature type="transmembrane region" description="Helical" evidence="1">
    <location>
        <begin position="66"/>
        <end position="85"/>
    </location>
</feature>
<dbReference type="Proteomes" id="UP000240971">
    <property type="component" value="Unassembled WGS sequence"/>
</dbReference>
<dbReference type="OrthoDB" id="635146at2"/>
<keyword evidence="3" id="KW-0540">Nuclease</keyword>
<dbReference type="InterPro" id="IPR005135">
    <property type="entry name" value="Endo/exonuclease/phosphatase"/>
</dbReference>
<dbReference type="PANTHER" id="PTHR14859:SF15">
    <property type="entry name" value="ENDONUCLEASE_EXONUCLEASE_PHOSPHATASE DOMAIN-CONTAINING PROTEIN"/>
    <property type="match status" value="1"/>
</dbReference>
<proteinExistence type="predicted"/>
<comment type="caution">
    <text evidence="3">The sequence shown here is derived from an EMBL/GenBank/DDBJ whole genome shotgun (WGS) entry which is preliminary data.</text>
</comment>